<dbReference type="GO" id="GO:0004298">
    <property type="term" value="F:threonine-type endopeptidase activity"/>
    <property type="evidence" value="ECO:0007669"/>
    <property type="project" value="InterPro"/>
</dbReference>
<feature type="compositionally biased region" description="Pro residues" evidence="5">
    <location>
        <begin position="282"/>
        <end position="294"/>
    </location>
</feature>
<evidence type="ECO:0000313" key="6">
    <source>
        <dbReference type="EMBL" id="RYC04108.1"/>
    </source>
</evidence>
<feature type="region of interest" description="Disordered" evidence="5">
    <location>
        <begin position="231"/>
        <end position="322"/>
    </location>
</feature>
<dbReference type="InterPro" id="IPR050115">
    <property type="entry name" value="Proteasome_alpha"/>
</dbReference>
<organism evidence="6 7">
    <name type="scientific">Nocardioides zhouii</name>
    <dbReference type="NCBI Taxonomy" id="1168729"/>
    <lineage>
        <taxon>Bacteria</taxon>
        <taxon>Bacillati</taxon>
        <taxon>Actinomycetota</taxon>
        <taxon>Actinomycetes</taxon>
        <taxon>Propionibacteriales</taxon>
        <taxon>Nocardioidaceae</taxon>
        <taxon>Nocardioides</taxon>
    </lineage>
</organism>
<evidence type="ECO:0000256" key="2">
    <source>
        <dbReference type="ARBA" id="ARBA00022942"/>
    </source>
</evidence>
<evidence type="ECO:0000256" key="4">
    <source>
        <dbReference type="PROSITE-ProRule" id="PRU00808"/>
    </source>
</evidence>
<dbReference type="AlphaFoldDB" id="A0A4Q2SJM3"/>
<dbReference type="Gene3D" id="3.60.20.10">
    <property type="entry name" value="Glutamine Phosphoribosylpyrophosphate, subunit 1, domain 1"/>
    <property type="match status" value="1"/>
</dbReference>
<sequence>MSMPFYVSPEQLMKDRADFARKGIARGRSVVAVQYADGILFASENPSQALHKVSEIYDRIAFAAVGRYNEFENLRIAGVRLADMRGYAYDRRDVSGRGLANAYAQTLGTIFSSGGEKPYEVELFVAEIGDAAADDQLYRLTYDGQVADEHKFAVMGGAADVVATALRENYVEGASLEEAVRLAVSALGHSETEDRVIAADALEVAVLDRTREQPRKFLRLRAPRLTEILGERGAASAADPAPEDALAGAAPHQSGQDDPADPTDQVSGATPPLEDPLTGEPPIAPPAQPSPIEPPPDDTSTAPAGEPPVPGTPPPPSEPGQV</sequence>
<dbReference type="InterPro" id="IPR023332">
    <property type="entry name" value="Proteasome_alpha-type"/>
</dbReference>
<comment type="pathway">
    <text evidence="3">Protein degradation; proteasomal Pup-dependent pathway.</text>
</comment>
<dbReference type="Proteomes" id="UP000291101">
    <property type="component" value="Unassembled WGS sequence"/>
</dbReference>
<proteinExistence type="inferred from homology"/>
<comment type="subunit">
    <text evidence="3">The 20S proteasome core is composed of 14 alpha and 14 beta subunits that assemble into four stacked heptameric rings, resulting in a barrel-shaped structure. The two inner rings, each composed of seven catalytic beta subunits, are sandwiched by two outer rings, each composed of seven alpha subunits. The catalytic chamber with the active sites is on the inside of the barrel. Has a gated structure, the ends of the cylinder being occluded by the N-termini of the alpha-subunits. Is capped by the proteasome-associated ATPase, ARC.</text>
</comment>
<evidence type="ECO:0000313" key="7">
    <source>
        <dbReference type="Proteomes" id="UP000291101"/>
    </source>
</evidence>
<dbReference type="RefSeq" id="WP_129428873.1">
    <property type="nucleotide sequence ID" value="NZ_SDWV01000032.1"/>
</dbReference>
<dbReference type="SUPFAM" id="SSF56235">
    <property type="entry name" value="N-terminal nucleophile aminohydrolases (Ntn hydrolases)"/>
    <property type="match status" value="1"/>
</dbReference>
<gene>
    <name evidence="3 6" type="primary">prcA</name>
    <name evidence="6" type="ORF">EUA94_20995</name>
</gene>
<comment type="caution">
    <text evidence="6">The sequence shown here is derived from an EMBL/GenBank/DDBJ whole genome shotgun (WGS) entry which is preliminary data.</text>
</comment>
<dbReference type="GO" id="GO:0019941">
    <property type="term" value="P:modification-dependent protein catabolic process"/>
    <property type="evidence" value="ECO:0007669"/>
    <property type="project" value="UniProtKB-UniRule"/>
</dbReference>
<keyword evidence="6" id="KW-0378">Hydrolase</keyword>
<reference evidence="6 7" key="1">
    <citation type="submission" date="2019-01" db="EMBL/GenBank/DDBJ databases">
        <title>Novel species of Nocardioides.</title>
        <authorList>
            <person name="Liu Q."/>
            <person name="X Y.-H."/>
        </authorList>
    </citation>
    <scope>NUCLEOTIDE SEQUENCE [LARGE SCALE GENOMIC DNA]</scope>
    <source>
        <strain evidence="6 7">HLT2-9</strain>
    </source>
</reference>
<comment type="function">
    <text evidence="3">Component of the proteasome core, a large protease complex with broad specificity involved in protein degradation.</text>
</comment>
<dbReference type="PROSITE" id="PS51475">
    <property type="entry name" value="PROTEASOME_ALPHA_2"/>
    <property type="match status" value="1"/>
</dbReference>
<dbReference type="InterPro" id="IPR029055">
    <property type="entry name" value="Ntn_hydrolases_N"/>
</dbReference>
<comment type="similarity">
    <text evidence="3 4">Belongs to the peptidase T1A family.</text>
</comment>
<accession>A0A4Q2SJM3</accession>
<protein>
    <recommendedName>
        <fullName evidence="3">Proteasome subunit alpha</fullName>
    </recommendedName>
    <alternativeName>
        <fullName evidence="3">20S proteasome alpha subunit</fullName>
    </alternativeName>
    <alternativeName>
        <fullName evidence="3">Proteasome core protein PrcA</fullName>
    </alternativeName>
</protein>
<feature type="compositionally biased region" description="Pro residues" evidence="5">
    <location>
        <begin position="305"/>
        <end position="322"/>
    </location>
</feature>
<dbReference type="Pfam" id="PF00227">
    <property type="entry name" value="Proteasome"/>
    <property type="match status" value="1"/>
</dbReference>
<dbReference type="GO" id="GO:0010498">
    <property type="term" value="P:proteasomal protein catabolic process"/>
    <property type="evidence" value="ECO:0007669"/>
    <property type="project" value="UniProtKB-UniRule"/>
</dbReference>
<dbReference type="EMBL" id="SDWV01000032">
    <property type="protein sequence ID" value="RYC04108.1"/>
    <property type="molecule type" value="Genomic_DNA"/>
</dbReference>
<dbReference type="UniPathway" id="UPA00997"/>
<dbReference type="GO" id="GO:0019773">
    <property type="term" value="C:proteasome core complex, alpha-subunit complex"/>
    <property type="evidence" value="ECO:0007669"/>
    <property type="project" value="UniProtKB-UniRule"/>
</dbReference>
<keyword evidence="2 3" id="KW-0647">Proteasome</keyword>
<evidence type="ECO:0000256" key="1">
    <source>
        <dbReference type="ARBA" id="ARBA00022490"/>
    </source>
</evidence>
<dbReference type="GO" id="GO:0005737">
    <property type="term" value="C:cytoplasm"/>
    <property type="evidence" value="ECO:0007669"/>
    <property type="project" value="UniProtKB-SubCell"/>
</dbReference>
<evidence type="ECO:0000256" key="5">
    <source>
        <dbReference type="SAM" id="MobiDB-lite"/>
    </source>
</evidence>
<comment type="subcellular location">
    <subcellularLocation>
        <location evidence="3">Cytoplasm</location>
    </subcellularLocation>
</comment>
<name>A0A4Q2SJM3_9ACTN</name>
<dbReference type="HAMAP" id="MF_00289_B">
    <property type="entry name" value="Proteasome_A_B"/>
    <property type="match status" value="1"/>
</dbReference>
<feature type="compositionally biased region" description="Low complexity" evidence="5">
    <location>
        <begin position="233"/>
        <end position="251"/>
    </location>
</feature>
<dbReference type="NCBIfam" id="TIGR03691">
    <property type="entry name" value="20S_bact_alpha"/>
    <property type="match status" value="1"/>
</dbReference>
<comment type="activity regulation">
    <text evidence="3">The formation of the proteasomal ATPase ARC-20S proteasome complex, likely via the docking of the C-termini of ARC into the intersubunit pockets in the alpha-rings, may trigger opening of the gate for substrate entry. Interconversion between the open-gate and close-gate conformations leads to a dynamic regulation of the 20S proteasome proteolysis activity.</text>
</comment>
<dbReference type="OrthoDB" id="9775643at2"/>
<keyword evidence="7" id="KW-1185">Reference proteome</keyword>
<dbReference type="InterPro" id="IPR022296">
    <property type="entry name" value="Proteasome_asu_bac"/>
</dbReference>
<dbReference type="InterPro" id="IPR001353">
    <property type="entry name" value="Proteasome_sua/b"/>
</dbReference>
<dbReference type="PANTHER" id="PTHR11599">
    <property type="entry name" value="PROTEASOME SUBUNIT ALPHA/BETA"/>
    <property type="match status" value="1"/>
</dbReference>
<dbReference type="CDD" id="cd01906">
    <property type="entry name" value="proteasome_protease_HslV"/>
    <property type="match status" value="1"/>
</dbReference>
<keyword evidence="1 3" id="KW-0963">Cytoplasm</keyword>
<evidence type="ECO:0000256" key="3">
    <source>
        <dbReference type="HAMAP-Rule" id="MF_00289"/>
    </source>
</evidence>